<feature type="region of interest" description="Disordered" evidence="2">
    <location>
        <begin position="502"/>
        <end position="619"/>
    </location>
</feature>
<keyword evidence="3" id="KW-1133">Transmembrane helix</keyword>
<evidence type="ECO:0000256" key="1">
    <source>
        <dbReference type="PROSITE-ProRule" id="PRU00339"/>
    </source>
</evidence>
<comment type="caution">
    <text evidence="5">The sequence shown here is derived from an EMBL/GenBank/DDBJ whole genome shotgun (WGS) entry which is preliminary data.</text>
</comment>
<dbReference type="InterPro" id="IPR002035">
    <property type="entry name" value="VWF_A"/>
</dbReference>
<evidence type="ECO:0000313" key="5">
    <source>
        <dbReference type="EMBL" id="RMQ35350.1"/>
    </source>
</evidence>
<proteinExistence type="predicted"/>
<dbReference type="InterPro" id="IPR036465">
    <property type="entry name" value="vWFA_dom_sf"/>
</dbReference>
<dbReference type="InterPro" id="IPR011990">
    <property type="entry name" value="TPR-like_helical_dom_sf"/>
</dbReference>
<protein>
    <submittedName>
        <fullName evidence="5">TPR domain-containing protein</fullName>
    </submittedName>
</protein>
<dbReference type="PROSITE" id="PS50005">
    <property type="entry name" value="TPR"/>
    <property type="match status" value="1"/>
</dbReference>
<feature type="compositionally biased region" description="Basic and acidic residues" evidence="2">
    <location>
        <begin position="602"/>
        <end position="619"/>
    </location>
</feature>
<feature type="transmembrane region" description="Helical" evidence="3">
    <location>
        <begin position="108"/>
        <end position="129"/>
    </location>
</feature>
<dbReference type="Pfam" id="PF13519">
    <property type="entry name" value="VWA_2"/>
    <property type="match status" value="1"/>
</dbReference>
<reference evidence="5 6" key="1">
    <citation type="submission" date="2018-08" db="EMBL/GenBank/DDBJ databases">
        <title>Recombination of ecologically and evolutionarily significant loci maintains genetic cohesion in the Pseudomonas syringae species complex.</title>
        <authorList>
            <person name="Dillon M."/>
            <person name="Thakur S."/>
            <person name="Almeida R.N.D."/>
            <person name="Weir B.S."/>
            <person name="Guttman D.S."/>
        </authorList>
    </citation>
    <scope>NUCLEOTIDE SEQUENCE [LARGE SCALE GENOMIC DNA]</scope>
    <source>
        <strain evidence="5 6">ICMP 19074</strain>
    </source>
</reference>
<name>A0A3M4L1K4_PSESF</name>
<dbReference type="InterPro" id="IPR019734">
    <property type="entry name" value="TPR_rpt"/>
</dbReference>
<organism evidence="5 6">
    <name type="scientific">Pseudomonas syringae pv. actinidiae</name>
    <dbReference type="NCBI Taxonomy" id="103796"/>
    <lineage>
        <taxon>Bacteria</taxon>
        <taxon>Pseudomonadati</taxon>
        <taxon>Pseudomonadota</taxon>
        <taxon>Gammaproteobacteria</taxon>
        <taxon>Pseudomonadales</taxon>
        <taxon>Pseudomonadaceae</taxon>
        <taxon>Pseudomonas</taxon>
        <taxon>Pseudomonas syringae</taxon>
    </lineage>
</organism>
<feature type="repeat" description="TPR" evidence="1">
    <location>
        <begin position="451"/>
        <end position="484"/>
    </location>
</feature>
<sequence>MAAGERPAAECAAGIARTVAQQCPATPADTCPLHSMARAPQSPAEVAMIAALWPHWFRPQWLLILPLLALLIWRLWHRQKRAGRWQMLLPTHFHAVLLNGGRGSNSKLPWLALGLAWLLALFALLGPSWQRVEQISQKPVDPLVVILELTPQMLATDTPPTRLEQARRKLLDLLQKRSDAQTAIVVYAGSAHTLVPLSDDLVTSHNLLDAIRPSIMPMTGQRADLAVHKALTLLKQGALGQGRILLLTSSLSEQERQGIREALRGQSPPLLILGIGTAEGAPVTQENGSLLKDDQGAILVPRLDSASLNDFADQVGGSYRQARGDEEDLRSLGLLASPQHVRSDGHLVQLDTWADQGHWLLLPLLLIAALAGRRGWLFCLPLLFMFPQNSQAFEFQDLWLRPDQQGQRLLEQHRPAEAAQRFDDVRWKGVALYEAQDYASAAQQFAQGNSATDHYNRGNALARSGELEAALDAYEQALDRQPEFPAAQANRALVQGVLDQAKVQKPAQDEQNKADQGEEGQQASQDPNSSASPADENPSRTDQPGTSESLPPDTSGQAASGSAMDDEHTTRPPTPGADSPITGERRQELEQWLRQIPDDPGELLRRKFRYEQQHQEKTR</sequence>
<dbReference type="AlphaFoldDB" id="A0A3M4L1K4"/>
<gene>
    <name evidence="5" type="ORF">ALQ07_05010</name>
</gene>
<dbReference type="Proteomes" id="UP000273140">
    <property type="component" value="Unassembled WGS sequence"/>
</dbReference>
<dbReference type="PANTHER" id="PTHR22550:SF14">
    <property type="entry name" value="VWFA DOMAIN-CONTAINING PROTEIN"/>
    <property type="match status" value="1"/>
</dbReference>
<keyword evidence="3" id="KW-0812">Transmembrane</keyword>
<feature type="compositionally biased region" description="Polar residues" evidence="2">
    <location>
        <begin position="540"/>
        <end position="560"/>
    </location>
</feature>
<dbReference type="PROSITE" id="PS50234">
    <property type="entry name" value="VWFA"/>
    <property type="match status" value="1"/>
</dbReference>
<dbReference type="Gene3D" id="1.25.40.10">
    <property type="entry name" value="Tetratricopeptide repeat domain"/>
    <property type="match status" value="1"/>
</dbReference>
<feature type="transmembrane region" description="Helical" evidence="3">
    <location>
        <begin position="60"/>
        <end position="76"/>
    </location>
</feature>
<feature type="compositionally biased region" description="Polar residues" evidence="2">
    <location>
        <begin position="519"/>
        <end position="532"/>
    </location>
</feature>
<dbReference type="PROSITE" id="PS50293">
    <property type="entry name" value="TPR_REGION"/>
    <property type="match status" value="1"/>
</dbReference>
<evidence type="ECO:0000259" key="4">
    <source>
        <dbReference type="PROSITE" id="PS50234"/>
    </source>
</evidence>
<dbReference type="PANTHER" id="PTHR22550">
    <property type="entry name" value="SPORE GERMINATION PROTEIN"/>
    <property type="match status" value="1"/>
</dbReference>
<accession>A0A3M4L1K4</accession>
<dbReference type="EMBL" id="RBRB01000106">
    <property type="protein sequence ID" value="RMQ35350.1"/>
    <property type="molecule type" value="Genomic_DNA"/>
</dbReference>
<keyword evidence="3" id="KW-0472">Membrane</keyword>
<dbReference type="InterPro" id="IPR050768">
    <property type="entry name" value="UPF0353/GerABKA_families"/>
</dbReference>
<evidence type="ECO:0000313" key="6">
    <source>
        <dbReference type="Proteomes" id="UP000273140"/>
    </source>
</evidence>
<evidence type="ECO:0000256" key="2">
    <source>
        <dbReference type="SAM" id="MobiDB-lite"/>
    </source>
</evidence>
<feature type="compositionally biased region" description="Basic and acidic residues" evidence="2">
    <location>
        <begin position="507"/>
        <end position="516"/>
    </location>
</feature>
<dbReference type="SUPFAM" id="SSF48452">
    <property type="entry name" value="TPR-like"/>
    <property type="match status" value="1"/>
</dbReference>
<dbReference type="SMART" id="SM00028">
    <property type="entry name" value="TPR"/>
    <property type="match status" value="1"/>
</dbReference>
<keyword evidence="1" id="KW-0802">TPR repeat</keyword>
<feature type="domain" description="VWFA" evidence="4">
    <location>
        <begin position="142"/>
        <end position="315"/>
    </location>
</feature>
<evidence type="ECO:0000256" key="3">
    <source>
        <dbReference type="SAM" id="Phobius"/>
    </source>
</evidence>
<dbReference type="Pfam" id="PF00515">
    <property type="entry name" value="TPR_1"/>
    <property type="match status" value="1"/>
</dbReference>
<dbReference type="SUPFAM" id="SSF53300">
    <property type="entry name" value="vWA-like"/>
    <property type="match status" value="1"/>
</dbReference>
<dbReference type="Gene3D" id="3.40.50.410">
    <property type="entry name" value="von Willebrand factor, type A domain"/>
    <property type="match status" value="1"/>
</dbReference>